<evidence type="ECO:0000313" key="1">
    <source>
        <dbReference type="Proteomes" id="UP000095280"/>
    </source>
</evidence>
<dbReference type="Proteomes" id="UP000095280">
    <property type="component" value="Unplaced"/>
</dbReference>
<dbReference type="AlphaFoldDB" id="A0A1I8F846"/>
<sequence length="148" mass="16489">AFQSSQIIDRMSVATLPTNDCTTEVKLLPIRPVVSWAMLEPDRQLLRIKYAAMSMAKTSRLAGRNTSATTRQWRNRLATEREFVEILGDGSDWRLKKMTGCWTIRTSGVGSGEPAESSASLAAFRHENIVTAVGVLEKRTTFRPKSDT</sequence>
<evidence type="ECO:0000313" key="2">
    <source>
        <dbReference type="WBParaSite" id="maker-unitig_22873-snap-gene-0.1-mRNA-1"/>
    </source>
</evidence>
<accession>A0A1I8F846</accession>
<proteinExistence type="predicted"/>
<dbReference type="WBParaSite" id="maker-unitig_22873-snap-gene-0.1-mRNA-1">
    <property type="protein sequence ID" value="maker-unitig_22873-snap-gene-0.1-mRNA-1"/>
    <property type="gene ID" value="maker-unitig_22873-snap-gene-0.1"/>
</dbReference>
<keyword evidence="1" id="KW-1185">Reference proteome</keyword>
<reference evidence="2" key="1">
    <citation type="submission" date="2016-11" db="UniProtKB">
        <authorList>
            <consortium name="WormBaseParasite"/>
        </authorList>
    </citation>
    <scope>IDENTIFICATION</scope>
</reference>
<name>A0A1I8F846_9PLAT</name>
<organism evidence="1 2">
    <name type="scientific">Macrostomum lignano</name>
    <dbReference type="NCBI Taxonomy" id="282301"/>
    <lineage>
        <taxon>Eukaryota</taxon>
        <taxon>Metazoa</taxon>
        <taxon>Spiralia</taxon>
        <taxon>Lophotrochozoa</taxon>
        <taxon>Platyhelminthes</taxon>
        <taxon>Rhabditophora</taxon>
        <taxon>Macrostomorpha</taxon>
        <taxon>Macrostomida</taxon>
        <taxon>Macrostomidae</taxon>
        <taxon>Macrostomum</taxon>
    </lineage>
</organism>
<protein>
    <submittedName>
        <fullName evidence="2">Protein kinase domain-containing protein</fullName>
    </submittedName>
</protein>